<feature type="chain" id="PRO_5036434531" evidence="1">
    <location>
        <begin position="20"/>
        <end position="122"/>
    </location>
</feature>
<evidence type="ECO:0000313" key="3">
    <source>
        <dbReference type="EMBL" id="CAF4000569.1"/>
    </source>
</evidence>
<feature type="signal peptide" evidence="1">
    <location>
        <begin position="1"/>
        <end position="19"/>
    </location>
</feature>
<comment type="caution">
    <text evidence="2">The sequence shown here is derived from an EMBL/GenBank/DDBJ whole genome shotgun (WGS) entry which is preliminary data.</text>
</comment>
<dbReference type="Proteomes" id="UP000677228">
    <property type="component" value="Unassembled WGS sequence"/>
</dbReference>
<gene>
    <name evidence="2" type="ORF">OVA965_LOCUS23460</name>
    <name evidence="3" type="ORF">TMI583_LOCUS24185</name>
</gene>
<name>A0A8S2EJC1_9BILA</name>
<dbReference type="AlphaFoldDB" id="A0A8S2EJC1"/>
<evidence type="ECO:0000313" key="4">
    <source>
        <dbReference type="Proteomes" id="UP000677228"/>
    </source>
</evidence>
<sequence>MWLAACVRFFLAILTMLYRQKVKHHYAPDSILLLNANNVLGKIDPDSNSPLALQKFDLLLNILQSDRPLVVAVTETWLSRNIDNQKFLVSGYQPVIRRDRVGKRDGRILTFVRDDVQVKRVY</sequence>
<proteinExistence type="predicted"/>
<protein>
    <submittedName>
        <fullName evidence="2">Uncharacterized protein</fullName>
    </submittedName>
</protein>
<accession>A0A8S2EJC1</accession>
<evidence type="ECO:0000313" key="2">
    <source>
        <dbReference type="EMBL" id="CAF1189375.1"/>
    </source>
</evidence>
<organism evidence="2 4">
    <name type="scientific">Didymodactylos carnosus</name>
    <dbReference type="NCBI Taxonomy" id="1234261"/>
    <lineage>
        <taxon>Eukaryota</taxon>
        <taxon>Metazoa</taxon>
        <taxon>Spiralia</taxon>
        <taxon>Gnathifera</taxon>
        <taxon>Rotifera</taxon>
        <taxon>Eurotatoria</taxon>
        <taxon>Bdelloidea</taxon>
        <taxon>Philodinida</taxon>
        <taxon>Philodinidae</taxon>
        <taxon>Didymodactylos</taxon>
    </lineage>
</organism>
<dbReference type="EMBL" id="CAJOBA010035216">
    <property type="protein sequence ID" value="CAF4000569.1"/>
    <property type="molecule type" value="Genomic_DNA"/>
</dbReference>
<dbReference type="Proteomes" id="UP000682733">
    <property type="component" value="Unassembled WGS sequence"/>
</dbReference>
<keyword evidence="1" id="KW-0732">Signal</keyword>
<reference evidence="2" key="1">
    <citation type="submission" date="2021-02" db="EMBL/GenBank/DDBJ databases">
        <authorList>
            <person name="Nowell W R."/>
        </authorList>
    </citation>
    <scope>NUCLEOTIDE SEQUENCE</scope>
</reference>
<evidence type="ECO:0000256" key="1">
    <source>
        <dbReference type="SAM" id="SignalP"/>
    </source>
</evidence>
<dbReference type="EMBL" id="CAJNOK010013680">
    <property type="protein sequence ID" value="CAF1189375.1"/>
    <property type="molecule type" value="Genomic_DNA"/>
</dbReference>